<dbReference type="EMBL" id="PP542043">
    <property type="protein sequence ID" value="XDO01917.1"/>
    <property type="molecule type" value="Genomic_DNA"/>
</dbReference>
<sequence>MNELVKKTLVKNYELYIELLDNDEFKKHLVRELNEDIDIPIINEKTERKVLNSIYKVIISSLKKIDIEKMLDNIEN</sequence>
<protein>
    <submittedName>
        <fullName evidence="1">Uncharacterized protein</fullName>
    </submittedName>
</protein>
<reference evidence="1" key="1">
    <citation type="submission" date="2024-03" db="EMBL/GenBank/DDBJ databases">
        <title>Eukaryotic viruses encode the ribosomal protein eL40.</title>
        <authorList>
            <person name="Thomy J."/>
            <person name="Schvarcz C.R."/>
            <person name="McBeain K.A."/>
            <person name="Edwards K.F."/>
            <person name="Steward G.F."/>
        </authorList>
    </citation>
    <scope>NUCLEOTIDE SEQUENCE</scope>
    <source>
        <strain evidence="1">FloV-SA2</strain>
    </source>
</reference>
<organism evidence="1">
    <name type="scientific">Florenciella sp. virus SA2</name>
    <dbReference type="NCBI Taxonomy" id="3240092"/>
    <lineage>
        <taxon>Viruses</taxon>
    </lineage>
</organism>
<accession>A0AB39JBB3</accession>
<evidence type="ECO:0000313" key="1">
    <source>
        <dbReference type="EMBL" id="XDO01917.1"/>
    </source>
</evidence>
<proteinExistence type="predicted"/>
<name>A0AB39JBB3_9VIRU</name>
<gene>
    <name evidence="1" type="ORF">FloV-SA2_00095</name>
</gene>